<comment type="caution">
    <text evidence="1">The sequence shown here is derived from an EMBL/GenBank/DDBJ whole genome shotgun (WGS) entry which is preliminary data.</text>
</comment>
<protein>
    <submittedName>
        <fullName evidence="1">Uncharacterized protein</fullName>
    </submittedName>
</protein>
<name>A0AAV4RH63_9ARAC</name>
<proteinExistence type="predicted"/>
<gene>
    <name evidence="1" type="ORF">CDAR_124541</name>
</gene>
<accession>A0AAV4RH63</accession>
<evidence type="ECO:0000313" key="1">
    <source>
        <dbReference type="EMBL" id="GIY21668.1"/>
    </source>
</evidence>
<keyword evidence="2" id="KW-1185">Reference proteome</keyword>
<reference evidence="1 2" key="1">
    <citation type="submission" date="2021-06" db="EMBL/GenBank/DDBJ databases">
        <title>Caerostris darwini draft genome.</title>
        <authorList>
            <person name="Kono N."/>
            <person name="Arakawa K."/>
        </authorList>
    </citation>
    <scope>NUCLEOTIDE SEQUENCE [LARGE SCALE GENOMIC DNA]</scope>
</reference>
<dbReference type="AlphaFoldDB" id="A0AAV4RH63"/>
<dbReference type="EMBL" id="BPLQ01006336">
    <property type="protein sequence ID" value="GIY21668.1"/>
    <property type="molecule type" value="Genomic_DNA"/>
</dbReference>
<sequence length="107" mass="11255">MKIAAQLLVHWKTVQRSSADKNCKTGIGTQLSGGAGNWKVCCLKSRFGTGLRDDPLPLLLSSVPLTLWATTEALSRLSHCVLSTGGPLHKACMPDPDPVTGVGVADT</sequence>
<dbReference type="Proteomes" id="UP001054837">
    <property type="component" value="Unassembled WGS sequence"/>
</dbReference>
<evidence type="ECO:0000313" key="2">
    <source>
        <dbReference type="Proteomes" id="UP001054837"/>
    </source>
</evidence>
<organism evidence="1 2">
    <name type="scientific">Caerostris darwini</name>
    <dbReference type="NCBI Taxonomy" id="1538125"/>
    <lineage>
        <taxon>Eukaryota</taxon>
        <taxon>Metazoa</taxon>
        <taxon>Ecdysozoa</taxon>
        <taxon>Arthropoda</taxon>
        <taxon>Chelicerata</taxon>
        <taxon>Arachnida</taxon>
        <taxon>Araneae</taxon>
        <taxon>Araneomorphae</taxon>
        <taxon>Entelegynae</taxon>
        <taxon>Araneoidea</taxon>
        <taxon>Araneidae</taxon>
        <taxon>Caerostris</taxon>
    </lineage>
</organism>